<feature type="domain" description="C2HC/C3H-type" evidence="7">
    <location>
        <begin position="86"/>
        <end position="115"/>
    </location>
</feature>
<evidence type="ECO:0000256" key="1">
    <source>
        <dbReference type="ARBA" id="ARBA00022723"/>
    </source>
</evidence>
<keyword evidence="1" id="KW-0479">Metal-binding</keyword>
<dbReference type="PROSITE" id="PS52027">
    <property type="entry name" value="ZF_C2HC_C3H"/>
    <property type="match status" value="5"/>
</dbReference>
<evidence type="ECO:0000256" key="6">
    <source>
        <dbReference type="SAM" id="MobiDB-lite"/>
    </source>
</evidence>
<keyword evidence="9" id="KW-1185">Reference proteome</keyword>
<dbReference type="InterPro" id="IPR049899">
    <property type="entry name" value="Znf_C2HC_C3H"/>
</dbReference>
<keyword evidence="2" id="KW-0677">Repeat</keyword>
<name>A0AAD9UVU1_ACRCE</name>
<dbReference type="EMBL" id="JARQWQ010000097">
    <property type="protein sequence ID" value="KAK2551450.1"/>
    <property type="molecule type" value="Genomic_DNA"/>
</dbReference>
<dbReference type="PANTHER" id="PTHR13555">
    <property type="entry name" value="C2H2 ZINC FINGER CGI-62-RELATED"/>
    <property type="match status" value="1"/>
</dbReference>
<proteinExistence type="predicted"/>
<evidence type="ECO:0000313" key="8">
    <source>
        <dbReference type="EMBL" id="KAK2551450.1"/>
    </source>
</evidence>
<dbReference type="InterPro" id="IPR026319">
    <property type="entry name" value="ZC2HC1A/B-like"/>
</dbReference>
<evidence type="ECO:0000256" key="4">
    <source>
        <dbReference type="ARBA" id="ARBA00022833"/>
    </source>
</evidence>
<feature type="region of interest" description="Disordered" evidence="6">
    <location>
        <begin position="267"/>
        <end position="363"/>
    </location>
</feature>
<keyword evidence="4" id="KW-0862">Zinc</keyword>
<evidence type="ECO:0000256" key="2">
    <source>
        <dbReference type="ARBA" id="ARBA00022737"/>
    </source>
</evidence>
<evidence type="ECO:0000259" key="7">
    <source>
        <dbReference type="PROSITE" id="PS52027"/>
    </source>
</evidence>
<dbReference type="Proteomes" id="UP001249851">
    <property type="component" value="Unassembled WGS sequence"/>
</dbReference>
<dbReference type="Gene3D" id="3.30.160.60">
    <property type="entry name" value="Classic Zinc Finger"/>
    <property type="match status" value="4"/>
</dbReference>
<evidence type="ECO:0000256" key="5">
    <source>
        <dbReference type="PROSITE-ProRule" id="PRU01371"/>
    </source>
</evidence>
<feature type="region of interest" description="Disordered" evidence="6">
    <location>
        <begin position="501"/>
        <end position="534"/>
    </location>
</feature>
<reference evidence="8" key="1">
    <citation type="journal article" date="2023" name="G3 (Bethesda)">
        <title>Whole genome assembly and annotation of the endangered Caribbean coral Acropora cervicornis.</title>
        <authorList>
            <person name="Selwyn J.D."/>
            <person name="Vollmer S.V."/>
        </authorList>
    </citation>
    <scope>NUCLEOTIDE SEQUENCE</scope>
    <source>
        <strain evidence="8">K2</strain>
    </source>
</reference>
<dbReference type="Pfam" id="PF13913">
    <property type="entry name" value="zf-C2HC_2"/>
    <property type="match status" value="6"/>
</dbReference>
<comment type="caution">
    <text evidence="8">The sequence shown here is derived from an EMBL/GenBank/DDBJ whole genome shotgun (WGS) entry which is preliminary data.</text>
</comment>
<evidence type="ECO:0000313" key="9">
    <source>
        <dbReference type="Proteomes" id="UP001249851"/>
    </source>
</evidence>
<reference evidence="8" key="2">
    <citation type="journal article" date="2023" name="Science">
        <title>Genomic signatures of disease resistance in endangered staghorn corals.</title>
        <authorList>
            <person name="Vollmer S.V."/>
            <person name="Selwyn J.D."/>
            <person name="Despard B.A."/>
            <person name="Roesel C.L."/>
        </authorList>
    </citation>
    <scope>NUCLEOTIDE SEQUENCE</scope>
    <source>
        <strain evidence="8">K2</strain>
    </source>
</reference>
<dbReference type="AlphaFoldDB" id="A0AAD9UVU1"/>
<keyword evidence="3 5" id="KW-0863">Zinc-finger</keyword>
<organism evidence="8 9">
    <name type="scientific">Acropora cervicornis</name>
    <name type="common">Staghorn coral</name>
    <dbReference type="NCBI Taxonomy" id="6130"/>
    <lineage>
        <taxon>Eukaryota</taxon>
        <taxon>Metazoa</taxon>
        <taxon>Cnidaria</taxon>
        <taxon>Anthozoa</taxon>
        <taxon>Hexacorallia</taxon>
        <taxon>Scleractinia</taxon>
        <taxon>Astrocoeniina</taxon>
        <taxon>Acroporidae</taxon>
        <taxon>Acropora</taxon>
    </lineage>
</organism>
<feature type="domain" description="C2HC/C3H-type" evidence="7">
    <location>
        <begin position="151"/>
        <end position="180"/>
    </location>
</feature>
<accession>A0AAD9UVU1</accession>
<feature type="domain" description="C2HC/C3H-type" evidence="7">
    <location>
        <begin position="369"/>
        <end position="398"/>
    </location>
</feature>
<feature type="compositionally biased region" description="Polar residues" evidence="6">
    <location>
        <begin position="291"/>
        <end position="300"/>
    </location>
</feature>
<feature type="region of interest" description="Disordered" evidence="6">
    <location>
        <begin position="101"/>
        <end position="148"/>
    </location>
</feature>
<dbReference type="PANTHER" id="PTHR13555:SF5">
    <property type="entry name" value="ZINC-FINGER OF A C2HC-TYPE"/>
    <property type="match status" value="1"/>
</dbReference>
<evidence type="ECO:0000256" key="3">
    <source>
        <dbReference type="ARBA" id="ARBA00022771"/>
    </source>
</evidence>
<feature type="region of interest" description="Disordered" evidence="6">
    <location>
        <begin position="41"/>
        <end position="67"/>
    </location>
</feature>
<feature type="domain" description="C2HC/C3H-type" evidence="7">
    <location>
        <begin position="225"/>
        <end position="254"/>
    </location>
</feature>
<sequence length="534" mass="60307">MPPRKPPHVVCYICGRLYGTTSISLHIPKCREKWEMENAQLPRSLRRKPPRRPAGWGDTPLSSDPRERGAQLDVMNDLAFQASQSQLVPCENCGRTFNPDRLPVHQRSCRPNNPLKLSKNFDPSRASSGGQRPSPLGDYRRRSPQPPNKPKTVVCFICGREFGTKSISIHEPQCMKKWEIENSRLPKHLRRPQPVKPSILPSLSCQSGDDVERMNQLAFESSQRQLVQCMNCGRTFLPDRLDIHLRSCKPGSKRIQSMRSGHKLSPLNTLEGLGNTHSGQHGSRSPLGQYDSYSHNSQNIEPLMKDKTFIKSKSPSGEKKSTSSIASIQRPARLQPMSNGRTQSPSFNFGLNSPMPQSQPTEMKTNEGNLVPCQNCGRSFASDRLSKHQSICRKTTGKQRKVFDSSKMRTQGTDAAKYNRARARRAHDAVKPKSNWRQKHAEFINAIRDAKRVTEHMKRGGKASDLPPPVPSENPDYVFCRFCTRRFAPDVAERHIPKCQTTVNRPAPPKQRALQIRGSARHATNIPSRGRHHR</sequence>
<protein>
    <submittedName>
        <fullName evidence="8">Zinc finger protein 474</fullName>
    </submittedName>
</protein>
<dbReference type="GO" id="GO:0008270">
    <property type="term" value="F:zinc ion binding"/>
    <property type="evidence" value="ECO:0007669"/>
    <property type="project" value="UniProtKB-KW"/>
</dbReference>
<feature type="domain" description="C2HC/C3H-type" evidence="7">
    <location>
        <begin position="476"/>
        <end position="505"/>
    </location>
</feature>
<gene>
    <name evidence="8" type="ORF">P5673_027635</name>
</gene>
<feature type="compositionally biased region" description="Polar residues" evidence="6">
    <location>
        <begin position="336"/>
        <end position="363"/>
    </location>
</feature>